<dbReference type="Proteomes" id="UP001162972">
    <property type="component" value="Chromosome 16"/>
</dbReference>
<evidence type="ECO:0000313" key="2">
    <source>
        <dbReference type="Proteomes" id="UP001162972"/>
    </source>
</evidence>
<comment type="caution">
    <text evidence="1">The sequence shown here is derived from an EMBL/GenBank/DDBJ whole genome shotgun (WGS) entry which is preliminary data.</text>
</comment>
<evidence type="ECO:0000313" key="1">
    <source>
        <dbReference type="EMBL" id="KAJ6426197.1"/>
    </source>
</evidence>
<dbReference type="EMBL" id="JAPFFJ010000006">
    <property type="protein sequence ID" value="KAJ6426197.1"/>
    <property type="molecule type" value="Genomic_DNA"/>
</dbReference>
<dbReference type="AlphaFoldDB" id="A0AAD6KME0"/>
<reference evidence="1 2" key="1">
    <citation type="journal article" date="2023" name="Int. J. Mol. Sci.">
        <title>De Novo Assembly and Annotation of 11 Diverse Shrub Willow (Salix) Genomes Reveals Novel Gene Organization in Sex-Linked Regions.</title>
        <authorList>
            <person name="Hyden B."/>
            <person name="Feng K."/>
            <person name="Yates T.B."/>
            <person name="Jawdy S."/>
            <person name="Cereghino C."/>
            <person name="Smart L.B."/>
            <person name="Muchero W."/>
        </authorList>
    </citation>
    <scope>NUCLEOTIDE SEQUENCE [LARGE SCALE GENOMIC DNA]</scope>
    <source>
        <tissue evidence="1">Shoot tip</tissue>
    </source>
</reference>
<name>A0AAD6KME0_9ROSI</name>
<keyword evidence="2" id="KW-1185">Reference proteome</keyword>
<accession>A0AAD6KME0</accession>
<proteinExistence type="predicted"/>
<organism evidence="1 2">
    <name type="scientific">Salix udensis</name>
    <dbReference type="NCBI Taxonomy" id="889485"/>
    <lineage>
        <taxon>Eukaryota</taxon>
        <taxon>Viridiplantae</taxon>
        <taxon>Streptophyta</taxon>
        <taxon>Embryophyta</taxon>
        <taxon>Tracheophyta</taxon>
        <taxon>Spermatophyta</taxon>
        <taxon>Magnoliopsida</taxon>
        <taxon>eudicotyledons</taxon>
        <taxon>Gunneridae</taxon>
        <taxon>Pentapetalae</taxon>
        <taxon>rosids</taxon>
        <taxon>fabids</taxon>
        <taxon>Malpighiales</taxon>
        <taxon>Salicaceae</taxon>
        <taxon>Saliceae</taxon>
        <taxon>Salix</taxon>
    </lineage>
</organism>
<gene>
    <name evidence="1" type="ORF">OIU84_026725</name>
</gene>
<protein>
    <submittedName>
        <fullName evidence="1">Uncharacterized protein</fullName>
    </submittedName>
</protein>
<sequence>MNHLCNTIYISCIYALMIYETNNFHNDELIEPTRSSKSQILFDAIKCFEATNAGFCCHVYAFDNPGPRISCRGQEPREKTHWSLVATKRKENLDYFISSSLLMACPVLQFLIRIATNLDATIDRGNKASVECLCTIWYESPKNVTASITFIFRSHHRNLLLLPQTINLNPRLTPLPPLPNLVILTTL</sequence>